<evidence type="ECO:0000313" key="1">
    <source>
        <dbReference type="EMBL" id="RFS26579.1"/>
    </source>
</evidence>
<protein>
    <recommendedName>
        <fullName evidence="3">Lipocalin-like domain-containing protein</fullName>
    </recommendedName>
</protein>
<keyword evidence="2" id="KW-1185">Reference proteome</keyword>
<accession>A0A3E1YGR3</accession>
<comment type="caution">
    <text evidence="1">The sequence shown here is derived from an EMBL/GenBank/DDBJ whole genome shotgun (WGS) entry which is preliminary data.</text>
</comment>
<sequence length="133" mass="14636">MKTITQVLLLVSIVVVSSCRKRHVYPAPPIGKYELRSEFAENGQYDYPANNGNILSFTGNRIEMYDKTGLIDKGTFEVKYGEDESRGQVSLITISASVQKTAIYQLSSDTLKMITDAGNNFAGGGVKTYVKVN</sequence>
<evidence type="ECO:0008006" key="3">
    <source>
        <dbReference type="Google" id="ProtNLM"/>
    </source>
</evidence>
<dbReference type="RefSeq" id="WP_116973770.1">
    <property type="nucleotide sequence ID" value="NZ_QPMM01000001.1"/>
</dbReference>
<dbReference type="OrthoDB" id="677189at2"/>
<dbReference type="Proteomes" id="UP000260644">
    <property type="component" value="Unassembled WGS sequence"/>
</dbReference>
<gene>
    <name evidence="1" type="ORF">DVR12_01980</name>
</gene>
<organism evidence="1 2">
    <name type="scientific">Chitinophaga silvatica</name>
    <dbReference type="NCBI Taxonomy" id="2282649"/>
    <lineage>
        <taxon>Bacteria</taxon>
        <taxon>Pseudomonadati</taxon>
        <taxon>Bacteroidota</taxon>
        <taxon>Chitinophagia</taxon>
        <taxon>Chitinophagales</taxon>
        <taxon>Chitinophagaceae</taxon>
        <taxon>Chitinophaga</taxon>
    </lineage>
</organism>
<name>A0A3E1YGR3_9BACT</name>
<reference evidence="1 2" key="1">
    <citation type="submission" date="2018-07" db="EMBL/GenBank/DDBJ databases">
        <title>Chitinophaga K2CV101002-2 sp. nov., isolated from a monsoon evergreen broad-leaved forest soil.</title>
        <authorList>
            <person name="Lv Y."/>
        </authorList>
    </citation>
    <scope>NUCLEOTIDE SEQUENCE [LARGE SCALE GENOMIC DNA]</scope>
    <source>
        <strain evidence="1 2">GDMCC 1.1288</strain>
    </source>
</reference>
<evidence type="ECO:0000313" key="2">
    <source>
        <dbReference type="Proteomes" id="UP000260644"/>
    </source>
</evidence>
<dbReference type="AlphaFoldDB" id="A0A3E1YGR3"/>
<dbReference type="EMBL" id="QPMM01000001">
    <property type="protein sequence ID" value="RFS26579.1"/>
    <property type="molecule type" value="Genomic_DNA"/>
</dbReference>
<proteinExistence type="predicted"/>
<dbReference type="PROSITE" id="PS51257">
    <property type="entry name" value="PROKAR_LIPOPROTEIN"/>
    <property type="match status" value="1"/>
</dbReference>